<dbReference type="InterPro" id="IPR014710">
    <property type="entry name" value="RmlC-like_jellyroll"/>
</dbReference>
<evidence type="ECO:0000313" key="1">
    <source>
        <dbReference type="EMBL" id="MDU9005541.1"/>
    </source>
</evidence>
<reference evidence="2" key="1">
    <citation type="submission" date="2023-05" db="EMBL/GenBank/DDBJ databases">
        <title>Sedimentitalea sp. nov. JM2-8.</title>
        <authorList>
            <person name="Huang J."/>
        </authorList>
    </citation>
    <scope>NUCLEOTIDE SEQUENCE [LARGE SCALE GENOMIC DNA]</scope>
    <source>
        <strain evidence="2">KHS03</strain>
    </source>
</reference>
<keyword evidence="2" id="KW-1185">Reference proteome</keyword>
<organism evidence="1 2">
    <name type="scientific">Sedimentitalea todarodis</name>
    <dbReference type="NCBI Taxonomy" id="1631240"/>
    <lineage>
        <taxon>Bacteria</taxon>
        <taxon>Pseudomonadati</taxon>
        <taxon>Pseudomonadota</taxon>
        <taxon>Alphaproteobacteria</taxon>
        <taxon>Rhodobacterales</taxon>
        <taxon>Paracoccaceae</taxon>
        <taxon>Sedimentitalea</taxon>
    </lineage>
</organism>
<dbReference type="SUPFAM" id="SSF51182">
    <property type="entry name" value="RmlC-like cupins"/>
    <property type="match status" value="1"/>
</dbReference>
<dbReference type="EMBL" id="JASMWN010000015">
    <property type="protein sequence ID" value="MDU9005541.1"/>
    <property type="molecule type" value="Genomic_DNA"/>
</dbReference>
<dbReference type="Proteomes" id="UP001255416">
    <property type="component" value="Unassembled WGS sequence"/>
</dbReference>
<protein>
    <recommendedName>
        <fullName evidence="3">Cupin</fullName>
    </recommendedName>
</protein>
<dbReference type="InterPro" id="IPR011051">
    <property type="entry name" value="RmlC_Cupin_sf"/>
</dbReference>
<evidence type="ECO:0000313" key="2">
    <source>
        <dbReference type="Proteomes" id="UP001255416"/>
    </source>
</evidence>
<sequence>MKTYRLDDMTKGWFVGNFDPAVVKTDAAEVAVKSYAAGAVEAKHYHKVTPEVTLIVSGSVRMNEDHYGAGDIILIEPGEATDFEALSDVTTVVVKLPSVAGDKYLC</sequence>
<dbReference type="Gene3D" id="2.60.120.10">
    <property type="entry name" value="Jelly Rolls"/>
    <property type="match status" value="1"/>
</dbReference>
<dbReference type="RefSeq" id="WP_316779095.1">
    <property type="nucleotide sequence ID" value="NZ_JASMWN010000015.1"/>
</dbReference>
<evidence type="ECO:0008006" key="3">
    <source>
        <dbReference type="Google" id="ProtNLM"/>
    </source>
</evidence>
<comment type="caution">
    <text evidence="1">The sequence shown here is derived from an EMBL/GenBank/DDBJ whole genome shotgun (WGS) entry which is preliminary data.</text>
</comment>
<proteinExistence type="predicted"/>
<name>A0ABU3VH73_9RHOB</name>
<accession>A0ABU3VH73</accession>
<gene>
    <name evidence="1" type="ORF">QO231_17035</name>
</gene>